<feature type="region of interest" description="Disordered" evidence="1">
    <location>
        <begin position="176"/>
        <end position="216"/>
    </location>
</feature>
<protein>
    <recommendedName>
        <fullName evidence="2">NrS-1 polymerase-like HBD domain-containing protein</fullName>
    </recommendedName>
</protein>
<feature type="compositionally biased region" description="Basic and acidic residues" evidence="1">
    <location>
        <begin position="204"/>
        <end position="216"/>
    </location>
</feature>
<reference evidence="3" key="1">
    <citation type="journal article" date="2012" name="Appl. Environ. Microbiol.">
        <title>Identification of the haloarchaeal phasin (PhaP) that functions in polyhydroxyalkanoate accumulation and granule formation in Haloferax mediterranei.</title>
        <authorList>
            <person name="Cai S."/>
            <person name="Cai L."/>
            <person name="Liu H."/>
            <person name="Liu X."/>
            <person name="Han J."/>
            <person name="Zhou J."/>
            <person name="Xiang H."/>
        </authorList>
    </citation>
    <scope>NUCLEOTIDE SEQUENCE</scope>
    <source>
        <strain evidence="3">CGMCC 1.2087</strain>
    </source>
</reference>
<dbReference type="RefSeq" id="WP_004057685.1">
    <property type="nucleotide sequence ID" value="NC_017941.2"/>
</dbReference>
<accession>M0J329</accession>
<evidence type="ECO:0000259" key="2">
    <source>
        <dbReference type="Pfam" id="PF22763"/>
    </source>
</evidence>
<dbReference type="EMBL" id="CP001868">
    <property type="protein sequence ID" value="AFK18316.2"/>
    <property type="molecule type" value="Genomic_DNA"/>
</dbReference>
<dbReference type="EMBL" id="AOLO01000007">
    <property type="protein sequence ID" value="EMA02414.1"/>
    <property type="molecule type" value="Genomic_DNA"/>
</dbReference>
<dbReference type="Pfam" id="PF22763">
    <property type="entry name" value="NrS1-1_pol-like_HBD"/>
    <property type="match status" value="1"/>
</dbReference>
<gene>
    <name evidence="3" type="ordered locus">HFX_0591</name>
    <name evidence="4" type="ORF">BM92_06305</name>
    <name evidence="5" type="ORF">C439_07525</name>
    <name evidence="6" type="ORF">E6P09_05995</name>
</gene>
<dbReference type="EMBL" id="CP007551">
    <property type="protein sequence ID" value="AHZ22287.1"/>
    <property type="molecule type" value="Genomic_DNA"/>
</dbReference>
<dbReference type="InterPro" id="IPR054468">
    <property type="entry name" value="NrSPol-like_HBD"/>
</dbReference>
<proteinExistence type="predicted"/>
<feature type="region of interest" description="Disordered" evidence="1">
    <location>
        <begin position="301"/>
        <end position="390"/>
    </location>
</feature>
<dbReference type="Proteomes" id="UP000011603">
    <property type="component" value="Unassembled WGS sequence"/>
</dbReference>
<evidence type="ECO:0000256" key="1">
    <source>
        <dbReference type="SAM" id="MobiDB-lite"/>
    </source>
</evidence>
<dbReference type="STRING" id="523841.HFX_0591"/>
<evidence type="ECO:0000313" key="6">
    <source>
        <dbReference type="EMBL" id="QCQ74831.1"/>
    </source>
</evidence>
<dbReference type="EMBL" id="CP039139">
    <property type="protein sequence ID" value="QCQ74831.1"/>
    <property type="molecule type" value="Genomic_DNA"/>
</dbReference>
<reference evidence="5 8" key="3">
    <citation type="journal article" date="2014" name="PLoS Genet.">
        <title>Phylogenetically driven sequencing of extremely halophilic archaea reveals strategies for static and dynamic osmo-response.</title>
        <authorList>
            <person name="Becker E.A."/>
            <person name="Seitzer P.M."/>
            <person name="Tritt A."/>
            <person name="Larsen D."/>
            <person name="Krusor M."/>
            <person name="Yao A.I."/>
            <person name="Wu D."/>
            <person name="Madern D."/>
            <person name="Eisen J.A."/>
            <person name="Darling A.E."/>
            <person name="Facciotti M.T."/>
        </authorList>
    </citation>
    <scope>NUCLEOTIDE SEQUENCE [LARGE SCALE GENOMIC DNA]</scope>
    <source>
        <strain evidence="5">ATCC 33500</strain>
        <strain evidence="8">ATCC 33500 / DSM 1411 / JCM 8866 / NBRC 14739 / NCIMB 2177 / R-4</strain>
    </source>
</reference>
<dbReference type="Proteomes" id="UP000027075">
    <property type="component" value="Chromosome"/>
</dbReference>
<dbReference type="Proteomes" id="UP000006469">
    <property type="component" value="Chromosome"/>
</dbReference>
<evidence type="ECO:0000313" key="7">
    <source>
        <dbReference type="Proteomes" id="UP000006469"/>
    </source>
</evidence>
<name>I3R256_HALMT</name>
<dbReference type="PATRIC" id="fig|523841.21.peg.1523"/>
<feature type="compositionally biased region" description="Basic and acidic residues" evidence="1">
    <location>
        <begin position="353"/>
        <end position="390"/>
    </location>
</feature>
<dbReference type="OrthoDB" id="238910at2157"/>
<dbReference type="AlphaFoldDB" id="I3R256"/>
<reference evidence="3 7" key="2">
    <citation type="journal article" date="2012" name="J. Bacteriol.">
        <title>Complete genome sequence of the metabolically versatile halophilic archaeon Haloferax mediterranei, a poly(3-hydroxybutyrate-co-3-hydroxyvalerate) producer.</title>
        <authorList>
            <person name="Han J."/>
            <person name="Zhang F."/>
            <person name="Hou J."/>
            <person name="Liu X."/>
            <person name="Li M."/>
            <person name="Liu H."/>
            <person name="Cai L."/>
            <person name="Zhang B."/>
            <person name="Chen Y."/>
            <person name="Zhou J."/>
            <person name="Hu S."/>
            <person name="Xiang H."/>
        </authorList>
    </citation>
    <scope>NUCLEOTIDE SEQUENCE [LARGE SCALE GENOMIC DNA]</scope>
    <source>
        <strain evidence="7">ATCC 33500 / DSM 1411 / JCM 8866 / NBRC 14739 / NCIMB 2177 / R-4</strain>
        <strain evidence="3">CGMCC 1.2087</strain>
    </source>
</reference>
<dbReference type="HOGENOM" id="CLU_057269_0_0_2"/>
<dbReference type="KEGG" id="hme:HFX_0591"/>
<reference evidence="4 9" key="4">
    <citation type="submission" date="2014-04" db="EMBL/GenBank/DDBJ databases">
        <title>Transcriptional profiles of Haloferax mediterranei on the basis of nitrogen availability.</title>
        <authorList>
            <person name="Bautista V."/>
        </authorList>
    </citation>
    <scope>NUCLEOTIDE SEQUENCE [LARGE SCALE GENOMIC DNA]</scope>
    <source>
        <strain evidence="4">ATCC 33500</strain>
        <strain evidence="9">ATCC 33500 / DSM 1411 / JCM 8866 / NBRC 14739 / NCIMB 2177 / R-4</strain>
    </source>
</reference>
<evidence type="ECO:0000313" key="3">
    <source>
        <dbReference type="EMBL" id="AFK18316.2"/>
    </source>
</evidence>
<dbReference type="PaxDb" id="523841-HFX_0591"/>
<keyword evidence="8" id="KW-1185">Reference proteome</keyword>
<evidence type="ECO:0000313" key="8">
    <source>
        <dbReference type="Proteomes" id="UP000011603"/>
    </source>
</evidence>
<evidence type="ECO:0000313" key="10">
    <source>
        <dbReference type="Proteomes" id="UP000299011"/>
    </source>
</evidence>
<dbReference type="Proteomes" id="UP000299011">
    <property type="component" value="Chromosome"/>
</dbReference>
<evidence type="ECO:0000313" key="4">
    <source>
        <dbReference type="EMBL" id="AHZ22287.1"/>
    </source>
</evidence>
<feature type="compositionally biased region" description="Basic and acidic residues" evidence="1">
    <location>
        <begin position="323"/>
        <end position="337"/>
    </location>
</feature>
<dbReference type="GeneID" id="40155950"/>
<dbReference type="eggNOG" id="arCOG06276">
    <property type="taxonomic scope" value="Archaea"/>
</dbReference>
<sequence length="414" mass="46230">MTPPLPTRAAMPDELLDRAQWVGWQKQTRGGDETKVPLDVTGGYASATDAATWTTFDEALAYATDGPADGVGYVFSDDDPIVGVDLDKCRNSETGATEAWAQEIIDRLDSYTEVSPSGTGYHILVQGSLLPDGNRTGNLELYEHARFFTMTGDRVDDTPPKVAERTAALAEIHSAYFETPTDAEPPRATQSHTERTQAEPPNETSERGNDLTDDDVIRRASNAANSVKFRRLWGGDTSAYDSRSDADMALCSLLAFWTAGDATQMDRLFRDSGLYRERWDEVHFADGSTYGEKTIERAVSGTSEFYDPTGFSSAVRRSTTRTDLSRRAERDRREKTDSGTAPRETTTPQDGPTDDHLDRLDELQEHLESVLEENERLEAELERERERRRELEAQLEDVADDADDGGWSLFGWFR</sequence>
<accession>I3R256</accession>
<organism evidence="3 7">
    <name type="scientific">Haloferax mediterranei (strain ATCC 33500 / DSM 1411 / JCM 8866 / NBRC 14739 / NCIMB 2177 / R-4)</name>
    <name type="common">Halobacterium mediterranei</name>
    <dbReference type="NCBI Taxonomy" id="523841"/>
    <lineage>
        <taxon>Archaea</taxon>
        <taxon>Methanobacteriati</taxon>
        <taxon>Methanobacteriota</taxon>
        <taxon>Stenosarchaea group</taxon>
        <taxon>Halobacteria</taxon>
        <taxon>Halobacteriales</taxon>
        <taxon>Haloferacaceae</taxon>
        <taxon>Haloferax</taxon>
    </lineage>
</organism>
<evidence type="ECO:0000313" key="5">
    <source>
        <dbReference type="EMBL" id="EMA02414.1"/>
    </source>
</evidence>
<evidence type="ECO:0000313" key="9">
    <source>
        <dbReference type="Proteomes" id="UP000027075"/>
    </source>
</evidence>
<reference evidence="3" key="5">
    <citation type="submission" date="2014-05" db="EMBL/GenBank/DDBJ databases">
        <authorList>
            <person name="Wang L."/>
            <person name="Yang H."/>
            <person name="Xiang H."/>
        </authorList>
    </citation>
    <scope>NUCLEOTIDE SEQUENCE</scope>
    <source>
        <strain evidence="3">CGMCC 1.2087</strain>
    </source>
</reference>
<feature type="domain" description="NrS-1 polymerase-like HBD" evidence="2">
    <location>
        <begin position="243"/>
        <end position="308"/>
    </location>
</feature>
<reference evidence="6 10" key="6">
    <citation type="submission" date="2019-04" db="EMBL/GenBank/DDBJ databases">
        <title>Methylomes of two halophilic Archaea, Haloarcula marismortui and Haloferax mediterranei.</title>
        <authorList>
            <person name="DasSarma S."/>
            <person name="DasSarma P."/>
            <person name="DasSarma S."/>
            <person name="Fomenkov A."/>
            <person name="Vincze T."/>
            <person name="Anton B.P."/>
            <person name="Roberts R.J."/>
        </authorList>
    </citation>
    <scope>NUCLEOTIDE SEQUENCE [LARGE SCALE GENOMIC DNA]</scope>
    <source>
        <strain evidence="6">ATCC 33500</strain>
        <strain evidence="10">ATCC 33500 / DSM 1411 / JCM 8866 / NBRC 14739 / NCIMB 2177 / R-4</strain>
    </source>
</reference>